<keyword evidence="1" id="KW-0812">Transmembrane</keyword>
<keyword evidence="3" id="KW-1185">Reference proteome</keyword>
<evidence type="ECO:0008006" key="4">
    <source>
        <dbReference type="Google" id="ProtNLM"/>
    </source>
</evidence>
<protein>
    <recommendedName>
        <fullName evidence="4">DUF1467 family protein</fullName>
    </recommendedName>
</protein>
<evidence type="ECO:0000256" key="1">
    <source>
        <dbReference type="SAM" id="Phobius"/>
    </source>
</evidence>
<comment type="caution">
    <text evidence="2">The sequence shown here is derived from an EMBL/GenBank/DDBJ whole genome shotgun (WGS) entry which is preliminary data.</text>
</comment>
<name>A0A917V9K3_9HYPH</name>
<keyword evidence="1" id="KW-0472">Membrane</keyword>
<dbReference type="InterPro" id="IPR009935">
    <property type="entry name" value="DUF1467"/>
</dbReference>
<dbReference type="EMBL" id="BMMF01000017">
    <property type="protein sequence ID" value="GGK53194.1"/>
    <property type="molecule type" value="Genomic_DNA"/>
</dbReference>
<organism evidence="2 3">
    <name type="scientific">Salinarimonas ramus</name>
    <dbReference type="NCBI Taxonomy" id="690164"/>
    <lineage>
        <taxon>Bacteria</taxon>
        <taxon>Pseudomonadati</taxon>
        <taxon>Pseudomonadota</taxon>
        <taxon>Alphaproteobacteria</taxon>
        <taxon>Hyphomicrobiales</taxon>
        <taxon>Salinarimonadaceae</taxon>
        <taxon>Salinarimonas</taxon>
    </lineage>
</organism>
<dbReference type="AlphaFoldDB" id="A0A917V9K3"/>
<sequence length="119" mass="12127">MSNASRSPVGTVKLLAGSLPAAATVIVALIALAVALGMILFGTGIAGALAFYFVVWWITLFAVLPFGVRSQHESEEMVPGTEPGAPVSPALVEKAIWTTVVAGIVFLIALALLPLAGLG</sequence>
<feature type="transmembrane region" description="Helical" evidence="1">
    <location>
        <begin position="49"/>
        <end position="68"/>
    </location>
</feature>
<reference evidence="2 3" key="1">
    <citation type="journal article" date="2014" name="Int. J. Syst. Evol. Microbiol.">
        <title>Complete genome sequence of Corynebacterium casei LMG S-19264T (=DSM 44701T), isolated from a smear-ripened cheese.</title>
        <authorList>
            <consortium name="US DOE Joint Genome Institute (JGI-PGF)"/>
            <person name="Walter F."/>
            <person name="Albersmeier A."/>
            <person name="Kalinowski J."/>
            <person name="Ruckert C."/>
        </authorList>
    </citation>
    <scope>NUCLEOTIDE SEQUENCE [LARGE SCALE GENOMIC DNA]</scope>
    <source>
        <strain evidence="2 3">CGMCC 1.9161</strain>
    </source>
</reference>
<evidence type="ECO:0000313" key="3">
    <source>
        <dbReference type="Proteomes" id="UP000600449"/>
    </source>
</evidence>
<dbReference type="Pfam" id="PF07330">
    <property type="entry name" value="DUF1467"/>
    <property type="match status" value="1"/>
</dbReference>
<feature type="transmembrane region" description="Helical" evidence="1">
    <location>
        <begin position="20"/>
        <end position="42"/>
    </location>
</feature>
<accession>A0A917V9K3</accession>
<dbReference type="RefSeq" id="WP_188915536.1">
    <property type="nucleotide sequence ID" value="NZ_BMMF01000017.1"/>
</dbReference>
<feature type="transmembrane region" description="Helical" evidence="1">
    <location>
        <begin position="95"/>
        <end position="118"/>
    </location>
</feature>
<evidence type="ECO:0000313" key="2">
    <source>
        <dbReference type="EMBL" id="GGK53194.1"/>
    </source>
</evidence>
<keyword evidence="1" id="KW-1133">Transmembrane helix</keyword>
<proteinExistence type="predicted"/>
<dbReference type="Proteomes" id="UP000600449">
    <property type="component" value="Unassembled WGS sequence"/>
</dbReference>
<gene>
    <name evidence="2" type="ORF">GCM10011322_45060</name>
</gene>